<keyword evidence="3" id="KW-1185">Reference proteome</keyword>
<dbReference type="KEGG" id="mlr:MELLADRAFT_124226"/>
<evidence type="ECO:0000256" key="1">
    <source>
        <dbReference type="SAM" id="SignalP"/>
    </source>
</evidence>
<accession>F4RH75</accession>
<protein>
    <submittedName>
        <fullName evidence="2">Secreted protein</fullName>
    </submittedName>
</protein>
<gene>
    <name evidence="2" type="ORF">MELLADRAFT_124226</name>
</gene>
<evidence type="ECO:0000313" key="3">
    <source>
        <dbReference type="Proteomes" id="UP000001072"/>
    </source>
</evidence>
<proteinExistence type="predicted"/>
<reference evidence="3" key="1">
    <citation type="journal article" date="2011" name="Proc. Natl. Acad. Sci. U.S.A.">
        <title>Obligate biotrophy features unraveled by the genomic analysis of rust fungi.</title>
        <authorList>
            <person name="Duplessis S."/>
            <person name="Cuomo C.A."/>
            <person name="Lin Y.-C."/>
            <person name="Aerts A."/>
            <person name="Tisserant E."/>
            <person name="Veneault-Fourrey C."/>
            <person name="Joly D.L."/>
            <person name="Hacquard S."/>
            <person name="Amselem J."/>
            <person name="Cantarel B.L."/>
            <person name="Chiu R."/>
            <person name="Coutinho P.M."/>
            <person name="Feau N."/>
            <person name="Field M."/>
            <person name="Frey P."/>
            <person name="Gelhaye E."/>
            <person name="Goldberg J."/>
            <person name="Grabherr M.G."/>
            <person name="Kodira C.D."/>
            <person name="Kohler A."/>
            <person name="Kuees U."/>
            <person name="Lindquist E.A."/>
            <person name="Lucas S.M."/>
            <person name="Mago R."/>
            <person name="Mauceli E."/>
            <person name="Morin E."/>
            <person name="Murat C."/>
            <person name="Pangilinan J.L."/>
            <person name="Park R."/>
            <person name="Pearson M."/>
            <person name="Quesneville H."/>
            <person name="Rouhier N."/>
            <person name="Sakthikumar S."/>
            <person name="Salamov A.A."/>
            <person name="Schmutz J."/>
            <person name="Selles B."/>
            <person name="Shapiro H."/>
            <person name="Tanguay P."/>
            <person name="Tuskan G.A."/>
            <person name="Henrissat B."/>
            <person name="Van de Peer Y."/>
            <person name="Rouze P."/>
            <person name="Ellis J.G."/>
            <person name="Dodds P.N."/>
            <person name="Schein J.E."/>
            <person name="Zhong S."/>
            <person name="Hamelin R.C."/>
            <person name="Grigoriev I.V."/>
            <person name="Szabo L.J."/>
            <person name="Martin F."/>
        </authorList>
    </citation>
    <scope>NUCLEOTIDE SEQUENCE [LARGE SCALE GENOMIC DNA]</scope>
    <source>
        <strain evidence="3">98AG31 / pathotype 3-4-7</strain>
    </source>
</reference>
<dbReference type="AlphaFoldDB" id="F4RH75"/>
<name>F4RH75_MELLP</name>
<dbReference type="RefSeq" id="XP_007408576.1">
    <property type="nucleotide sequence ID" value="XM_007408514.1"/>
</dbReference>
<dbReference type="InParanoid" id="F4RH75"/>
<dbReference type="Proteomes" id="UP000001072">
    <property type="component" value="Unassembled WGS sequence"/>
</dbReference>
<sequence>MYSSRLLIILLNLLLSYIRFAFGASTQDCGIFFGPTGYNSNWLCRNPGGVAYECSAPKDEGTVPLVNCKPYTGPPSSTSLYNAGSAGASQSCTAARKKFEEDVIDCGLASWLNGKFVVTATFRCDFNNAMLYVAYGCEPVKDQSIVYEVDYKPSAFTNDGSIRN</sequence>
<organism evidence="3">
    <name type="scientific">Melampsora larici-populina (strain 98AG31 / pathotype 3-4-7)</name>
    <name type="common">Poplar leaf rust fungus</name>
    <dbReference type="NCBI Taxonomy" id="747676"/>
    <lineage>
        <taxon>Eukaryota</taxon>
        <taxon>Fungi</taxon>
        <taxon>Dikarya</taxon>
        <taxon>Basidiomycota</taxon>
        <taxon>Pucciniomycotina</taxon>
        <taxon>Pucciniomycetes</taxon>
        <taxon>Pucciniales</taxon>
        <taxon>Melampsoraceae</taxon>
        <taxon>Melampsora</taxon>
    </lineage>
</organism>
<feature type="signal peptide" evidence="1">
    <location>
        <begin position="1"/>
        <end position="23"/>
    </location>
</feature>
<dbReference type="HOGENOM" id="CLU_138678_0_0_1"/>
<dbReference type="GeneID" id="18926693"/>
<evidence type="ECO:0000313" key="2">
    <source>
        <dbReference type="EMBL" id="EGG08378.1"/>
    </source>
</evidence>
<dbReference type="EMBL" id="GL883101">
    <property type="protein sequence ID" value="EGG08378.1"/>
    <property type="molecule type" value="Genomic_DNA"/>
</dbReference>
<dbReference type="VEuPathDB" id="FungiDB:MELLADRAFT_124226"/>
<feature type="chain" id="PRO_5003315134" evidence="1">
    <location>
        <begin position="24"/>
        <end position="164"/>
    </location>
</feature>
<keyword evidence="1" id="KW-0732">Signal</keyword>